<name>A0A0B7BZL2_9EUPU</name>
<feature type="non-terminal residue" evidence="2">
    <location>
        <position position="117"/>
    </location>
</feature>
<organism evidence="2">
    <name type="scientific">Arion vulgaris</name>
    <dbReference type="NCBI Taxonomy" id="1028688"/>
    <lineage>
        <taxon>Eukaryota</taxon>
        <taxon>Metazoa</taxon>
        <taxon>Spiralia</taxon>
        <taxon>Lophotrochozoa</taxon>
        <taxon>Mollusca</taxon>
        <taxon>Gastropoda</taxon>
        <taxon>Heterobranchia</taxon>
        <taxon>Euthyneura</taxon>
        <taxon>Panpulmonata</taxon>
        <taxon>Eupulmonata</taxon>
        <taxon>Stylommatophora</taxon>
        <taxon>Helicina</taxon>
        <taxon>Arionoidea</taxon>
        <taxon>Arionidae</taxon>
        <taxon>Arion</taxon>
    </lineage>
</organism>
<feature type="non-terminal residue" evidence="2">
    <location>
        <position position="1"/>
    </location>
</feature>
<sequence>AVSPYYSGSIDTASDFVTSVKECPVWATPVAPEGNCSGISSSHSSKPNTPDRAETMSPLFTTCTPYTARPSSANTCQESPSSDVLFNVKSEDSRRPRSAPEKHCVTTETSAGSLNSL</sequence>
<evidence type="ECO:0000256" key="1">
    <source>
        <dbReference type="SAM" id="MobiDB-lite"/>
    </source>
</evidence>
<feature type="compositionally biased region" description="Basic and acidic residues" evidence="1">
    <location>
        <begin position="89"/>
        <end position="105"/>
    </location>
</feature>
<protein>
    <submittedName>
        <fullName evidence="2">Uncharacterized protein</fullName>
    </submittedName>
</protein>
<dbReference type="EMBL" id="HACG01051506">
    <property type="protein sequence ID" value="CEK98377.1"/>
    <property type="molecule type" value="Transcribed_RNA"/>
</dbReference>
<gene>
    <name evidence="2" type="primary">ORF218561</name>
</gene>
<accession>A0A0B7BZL2</accession>
<feature type="region of interest" description="Disordered" evidence="1">
    <location>
        <begin position="36"/>
        <end position="57"/>
    </location>
</feature>
<feature type="region of interest" description="Disordered" evidence="1">
    <location>
        <begin position="69"/>
        <end position="117"/>
    </location>
</feature>
<feature type="compositionally biased region" description="Polar residues" evidence="1">
    <location>
        <begin position="69"/>
        <end position="84"/>
    </location>
</feature>
<evidence type="ECO:0000313" key="2">
    <source>
        <dbReference type="EMBL" id="CEK98377.1"/>
    </source>
</evidence>
<proteinExistence type="predicted"/>
<feature type="compositionally biased region" description="Polar residues" evidence="1">
    <location>
        <begin position="106"/>
        <end position="117"/>
    </location>
</feature>
<dbReference type="AlphaFoldDB" id="A0A0B7BZL2"/>
<reference evidence="2" key="1">
    <citation type="submission" date="2014-12" db="EMBL/GenBank/DDBJ databases">
        <title>Insight into the proteome of Arion vulgaris.</title>
        <authorList>
            <person name="Aradska J."/>
            <person name="Bulat T."/>
            <person name="Smidak R."/>
            <person name="Sarate P."/>
            <person name="Gangsoo J."/>
            <person name="Sialana F."/>
            <person name="Bilban M."/>
            <person name="Lubec G."/>
        </authorList>
    </citation>
    <scope>NUCLEOTIDE SEQUENCE</scope>
    <source>
        <tissue evidence="2">Skin</tissue>
    </source>
</reference>